<dbReference type="InterPro" id="IPR024584">
    <property type="entry name" value="Tuberin_N"/>
</dbReference>
<dbReference type="Proteomes" id="UP000005627">
    <property type="component" value="Chromosome 5"/>
</dbReference>
<dbReference type="STRING" id="1076872.G8ZVS1"/>
<sequence length="1372" mass="155868">MPGPAYASGKRGKTIHLRSVIHTFTGSSNPDSTKYKGLEDERSPIEINDSFLAQLYKKLGDKTCGYHERAQTAVEVRQRLDEFQADFIPSLWSSANDLVALEVPQSTRRVALELLLECVNRCEDESLRYNYLRTTLDLLKSSLEEGESSIDPNMDLLLACLKECLCGTTLSDEESTLSACVIEEVISEALRDPKKMPTVSIPILIDIVMHAKTLVRESSMLELMNFLSFFLAVPDANNAELHLCILDYMLYLVRQHETLLSPKVIHQLVVFSERMSQSNDARHVAKLSCMLRALAGSAPKKEFFNQLLQLTTEKKGSWDFVLERYATYFVESSNGNGGSKDEIEILLNKLYCMKKDKITLKIIEQLCENSSGNQTLESEEISADSLIWALIRSILTRLGDSCTKTQFTNTLLNLLANNDSITPPSVDKLIQLICELQLQVDFSGLIGLASSRRQELRDIATLTMITDRVLVPDAPQHCQLFELLTSLMQETEFGPLSNEKHVFALITNIFMRIRTIELSEIACSFCAELTYLCLQRLSTKHFSSLIHDQILLDIKAILAKKKRRKSIVNTIGTFGRSKQPIDQKLFKVDALVECLVKGFIWSATEVTGYKTPILFDTLYSVYNVAEKCAHENTLLTIARAMVRIRCDSTGFFYFTNPKDAVGISSALGRFKDDLQNKDLKWFFPEKLAYIDESLLYVRNKNVLFAAGDKPRCIDMAKWLSLAVNTIKAPMAWDIYSYLLTHLCSQLAEVALFQDHPGLINDLKTVICQHLTSKLPSTVELEGSASRCNLQAAFVRNLSSVLAYHPYEPKEFADEIVSAIVIGVASWEKTLIPVLHILCVSCYEVPLSVQKNLSPMLLQIQKRMTNCYAIPSILEFFIALKNSPTVIMNLTVEEIKRVFAIVFKLIEYSVDLTLRSKVSANEAPKPKTSQPQNQEYEVEISSSTETFFVGEAMAEFFEYQSFMVLTFWYLCLNSTRKKELFPFVMGGLQKLQDVEGLKYDVLAHVDFITRSQFISQGDWNIDESESEVIEGHTDSARWIHNTTLISIKSRRKRAVITVWKPTCTLSFAFEPLAKVEQQEYKLFDFEKPKDSATATDDLELSDCTRPKVLLTQLCYLLGIPEVEQDRMLRVPDDPILNRSISTLDRVPNKELQKTGIIYIGPNQNTEEQILNNTKGTYQYNWFLSQMGYFIKLSERRKLFYIGGLEDVIDGEYALVWSDEATQIAFHTVTLFPETSDLSSKKKHVGNNFVNIFYDESGLPDFNFNIIKSQFTFISIVITPHTTHDSPKISDRYTVKLYRRTGTPGLFSCAHFKILTKHHLARYVRHISQIANALAQKIHEQHSLYACSAWGIRCKHLNTIRERVARSQGINSKH</sequence>
<dbReference type="GO" id="GO:0005634">
    <property type="term" value="C:nucleus"/>
    <property type="evidence" value="ECO:0007669"/>
    <property type="project" value="InterPro"/>
</dbReference>
<accession>G8ZVS1</accession>
<dbReference type="HOGENOM" id="CLU_003828_0_0_1"/>
<dbReference type="InterPro" id="IPR018515">
    <property type="entry name" value="Tuberin-type_domain"/>
</dbReference>
<dbReference type="PANTHER" id="PTHR10063">
    <property type="entry name" value="TUBERIN"/>
    <property type="match status" value="1"/>
</dbReference>
<dbReference type="RefSeq" id="XP_003681926.1">
    <property type="nucleotide sequence ID" value="XM_003681878.1"/>
</dbReference>
<feature type="domain" description="Rap-GAP" evidence="2">
    <location>
        <begin position="1139"/>
        <end position="1366"/>
    </location>
</feature>
<dbReference type="OrthoDB" id="19311at2759"/>
<dbReference type="InterPro" id="IPR035974">
    <property type="entry name" value="Rap/Ran-GAP_sf"/>
</dbReference>
<dbReference type="SUPFAM" id="SSF111347">
    <property type="entry name" value="Rap/Ran-GAP"/>
    <property type="match status" value="1"/>
</dbReference>
<proteinExistence type="predicted"/>
<dbReference type="GO" id="GO:0005096">
    <property type="term" value="F:GTPase activator activity"/>
    <property type="evidence" value="ECO:0007669"/>
    <property type="project" value="UniProtKB-KW"/>
</dbReference>
<dbReference type="InterPro" id="IPR000331">
    <property type="entry name" value="Rap/Ran_GAP_dom"/>
</dbReference>
<dbReference type="SUPFAM" id="SSF48371">
    <property type="entry name" value="ARM repeat"/>
    <property type="match status" value="1"/>
</dbReference>
<dbReference type="InterPro" id="IPR016024">
    <property type="entry name" value="ARM-type_fold"/>
</dbReference>
<evidence type="ECO:0000313" key="3">
    <source>
        <dbReference type="EMBL" id="CCE92715.1"/>
    </source>
</evidence>
<dbReference type="Pfam" id="PF02145">
    <property type="entry name" value="Rap_GAP"/>
    <property type="match status" value="1"/>
</dbReference>
<organism evidence="3 4">
    <name type="scientific">Torulaspora delbrueckii</name>
    <name type="common">Yeast</name>
    <name type="synonym">Candida colliculosa</name>
    <dbReference type="NCBI Taxonomy" id="4950"/>
    <lineage>
        <taxon>Eukaryota</taxon>
        <taxon>Fungi</taxon>
        <taxon>Dikarya</taxon>
        <taxon>Ascomycota</taxon>
        <taxon>Saccharomycotina</taxon>
        <taxon>Saccharomycetes</taxon>
        <taxon>Saccharomycetales</taxon>
        <taxon>Saccharomycetaceae</taxon>
        <taxon>Torulaspora</taxon>
    </lineage>
</organism>
<name>G8ZVS1_TORDE</name>
<evidence type="ECO:0000259" key="2">
    <source>
        <dbReference type="PROSITE" id="PS50085"/>
    </source>
</evidence>
<keyword evidence="1" id="KW-0343">GTPase activation</keyword>
<gene>
    <name evidence="3" type="primary">TDEL0E04720</name>
    <name evidence="3" type="ORF">TDEL_0E04720</name>
</gene>
<evidence type="ECO:0000313" key="4">
    <source>
        <dbReference type="Proteomes" id="UP000005627"/>
    </source>
</evidence>
<dbReference type="KEGG" id="tdl:TDEL_0E04720"/>
<dbReference type="Pfam" id="PF03542">
    <property type="entry name" value="Tuberin"/>
    <property type="match status" value="1"/>
</dbReference>
<dbReference type="Pfam" id="PF11864">
    <property type="entry name" value="DUF3384"/>
    <property type="match status" value="1"/>
</dbReference>
<dbReference type="InterPro" id="IPR027107">
    <property type="entry name" value="Tuberin/Ral-act_asu"/>
</dbReference>
<dbReference type="eggNOG" id="KOG3687">
    <property type="taxonomic scope" value="Eukaryota"/>
</dbReference>
<reference evidence="3 4" key="1">
    <citation type="journal article" date="2011" name="Proc. Natl. Acad. Sci. U.S.A.">
        <title>Evolutionary erosion of yeast sex chromosomes by mating-type switching accidents.</title>
        <authorList>
            <person name="Gordon J.L."/>
            <person name="Armisen D."/>
            <person name="Proux-Wera E."/>
            <person name="Oheigeartaigh S.S."/>
            <person name="Byrne K.P."/>
            <person name="Wolfe K.H."/>
        </authorList>
    </citation>
    <scope>NUCLEOTIDE SEQUENCE [LARGE SCALE GENOMIC DNA]</scope>
    <source>
        <strain evidence="4">ATCC 10662 / CBS 1146 / NBRC 0425 / NCYC 2629 / NRRL Y-866</strain>
    </source>
</reference>
<dbReference type="EMBL" id="HE616746">
    <property type="protein sequence ID" value="CCE92715.1"/>
    <property type="molecule type" value="Genomic_DNA"/>
</dbReference>
<dbReference type="Gene3D" id="3.40.50.11210">
    <property type="entry name" value="Rap/Ran-GAP"/>
    <property type="match status" value="1"/>
</dbReference>
<protein>
    <recommendedName>
        <fullName evidence="2">Rap-GAP domain-containing protein</fullName>
    </recommendedName>
</protein>
<dbReference type="InParanoid" id="G8ZVS1"/>
<dbReference type="GO" id="GO:0005737">
    <property type="term" value="C:cytoplasm"/>
    <property type="evidence" value="ECO:0007669"/>
    <property type="project" value="TreeGrafter"/>
</dbReference>
<dbReference type="GeneID" id="11501021"/>
<dbReference type="GO" id="GO:0051056">
    <property type="term" value="P:regulation of small GTPase mediated signal transduction"/>
    <property type="evidence" value="ECO:0007669"/>
    <property type="project" value="InterPro"/>
</dbReference>
<dbReference type="PANTHER" id="PTHR10063:SF0">
    <property type="entry name" value="TUBERIN"/>
    <property type="match status" value="1"/>
</dbReference>
<dbReference type="PROSITE" id="PS50085">
    <property type="entry name" value="RAPGAP"/>
    <property type="match status" value="1"/>
</dbReference>
<keyword evidence="4" id="KW-1185">Reference proteome</keyword>
<evidence type="ECO:0000256" key="1">
    <source>
        <dbReference type="ARBA" id="ARBA00022468"/>
    </source>
</evidence>